<dbReference type="PANTHER" id="PTHR43214">
    <property type="entry name" value="TWO-COMPONENT RESPONSE REGULATOR"/>
    <property type="match status" value="1"/>
</dbReference>
<comment type="caution">
    <text evidence="8">The sequence shown here is derived from an EMBL/GenBank/DDBJ whole genome shotgun (WGS) entry which is preliminary data.</text>
</comment>
<keyword evidence="4" id="KW-0804">Transcription</keyword>
<evidence type="ECO:0000259" key="7">
    <source>
        <dbReference type="PROSITE" id="PS50110"/>
    </source>
</evidence>
<name>A0ABP5UC41_9ACTN</name>
<dbReference type="CDD" id="cd06170">
    <property type="entry name" value="LuxR_C_like"/>
    <property type="match status" value="1"/>
</dbReference>
<dbReference type="PROSITE" id="PS50110">
    <property type="entry name" value="RESPONSE_REGULATORY"/>
    <property type="match status" value="1"/>
</dbReference>
<dbReference type="Pfam" id="PF00196">
    <property type="entry name" value="GerE"/>
    <property type="match status" value="1"/>
</dbReference>
<dbReference type="Proteomes" id="UP001501444">
    <property type="component" value="Unassembled WGS sequence"/>
</dbReference>
<dbReference type="Pfam" id="PF00072">
    <property type="entry name" value="Response_reg"/>
    <property type="match status" value="1"/>
</dbReference>
<dbReference type="InterPro" id="IPR000792">
    <property type="entry name" value="Tscrpt_reg_LuxR_C"/>
</dbReference>
<evidence type="ECO:0000313" key="9">
    <source>
        <dbReference type="Proteomes" id="UP001501444"/>
    </source>
</evidence>
<reference evidence="9" key="1">
    <citation type="journal article" date="2019" name="Int. J. Syst. Evol. Microbiol.">
        <title>The Global Catalogue of Microorganisms (GCM) 10K type strain sequencing project: providing services to taxonomists for standard genome sequencing and annotation.</title>
        <authorList>
            <consortium name="The Broad Institute Genomics Platform"/>
            <consortium name="The Broad Institute Genome Sequencing Center for Infectious Disease"/>
            <person name="Wu L."/>
            <person name="Ma J."/>
        </authorList>
    </citation>
    <scope>NUCLEOTIDE SEQUENCE [LARGE SCALE GENOMIC DNA]</scope>
    <source>
        <strain evidence="9">JCM 3272</strain>
    </source>
</reference>
<dbReference type="PROSITE" id="PS50043">
    <property type="entry name" value="HTH_LUXR_2"/>
    <property type="match status" value="1"/>
</dbReference>
<dbReference type="InterPro" id="IPR039420">
    <property type="entry name" value="WalR-like"/>
</dbReference>
<dbReference type="EMBL" id="BAAARV010000075">
    <property type="protein sequence ID" value="GAA2374507.1"/>
    <property type="molecule type" value="Genomic_DNA"/>
</dbReference>
<evidence type="ECO:0000256" key="4">
    <source>
        <dbReference type="ARBA" id="ARBA00023163"/>
    </source>
</evidence>
<evidence type="ECO:0000256" key="5">
    <source>
        <dbReference type="PROSITE-ProRule" id="PRU00169"/>
    </source>
</evidence>
<evidence type="ECO:0000256" key="1">
    <source>
        <dbReference type="ARBA" id="ARBA00022553"/>
    </source>
</evidence>
<dbReference type="SUPFAM" id="SSF46894">
    <property type="entry name" value="C-terminal effector domain of the bipartite response regulators"/>
    <property type="match status" value="1"/>
</dbReference>
<evidence type="ECO:0000256" key="3">
    <source>
        <dbReference type="ARBA" id="ARBA00023125"/>
    </source>
</evidence>
<dbReference type="SUPFAM" id="SSF52172">
    <property type="entry name" value="CheY-like"/>
    <property type="match status" value="1"/>
</dbReference>
<dbReference type="SMART" id="SM00421">
    <property type="entry name" value="HTH_LUXR"/>
    <property type="match status" value="1"/>
</dbReference>
<dbReference type="InterPro" id="IPR001789">
    <property type="entry name" value="Sig_transdc_resp-reg_receiver"/>
</dbReference>
<evidence type="ECO:0000259" key="6">
    <source>
        <dbReference type="PROSITE" id="PS50043"/>
    </source>
</evidence>
<keyword evidence="1 5" id="KW-0597">Phosphoprotein</keyword>
<dbReference type="InterPro" id="IPR016032">
    <property type="entry name" value="Sig_transdc_resp-reg_C-effctor"/>
</dbReference>
<gene>
    <name evidence="8" type="ORF">GCM10010170_077600</name>
</gene>
<accession>A0ABP5UC41</accession>
<feature type="domain" description="HTH luxR-type" evidence="6">
    <location>
        <begin position="147"/>
        <end position="212"/>
    </location>
</feature>
<dbReference type="CDD" id="cd17535">
    <property type="entry name" value="REC_NarL-like"/>
    <property type="match status" value="1"/>
</dbReference>
<dbReference type="PANTHER" id="PTHR43214:SF24">
    <property type="entry name" value="TRANSCRIPTIONAL REGULATORY PROTEIN NARL-RELATED"/>
    <property type="match status" value="1"/>
</dbReference>
<keyword evidence="9" id="KW-1185">Reference proteome</keyword>
<evidence type="ECO:0000256" key="2">
    <source>
        <dbReference type="ARBA" id="ARBA00023015"/>
    </source>
</evidence>
<dbReference type="SMART" id="SM00448">
    <property type="entry name" value="REC"/>
    <property type="match status" value="1"/>
</dbReference>
<dbReference type="Gene3D" id="3.40.50.2300">
    <property type="match status" value="1"/>
</dbReference>
<dbReference type="PRINTS" id="PR00038">
    <property type="entry name" value="HTHLUXR"/>
</dbReference>
<sequence>MTEPVRVLVVDDHEQFRAGLRALLATSAEVELCGEAASAEEALAALPRLQPDVVLLDLVMPGMGGIAAAARIAADMPHVRVLVLSMADDDDSVFAAVRAGARGYILKGARRSEIIRSIRVVADGEAIFGPAIATRLMGYFASLDRTAPDPFPELTQRERQILAHIARHLTNPQIAERLGVSQKTVRNHVSNIFTKLQVADRAQAIVLAREAGLTGD</sequence>
<proteinExistence type="predicted"/>
<dbReference type="InterPro" id="IPR011006">
    <property type="entry name" value="CheY-like_superfamily"/>
</dbReference>
<keyword evidence="2" id="KW-0805">Transcription regulation</keyword>
<feature type="modified residue" description="4-aspartylphosphate" evidence="5">
    <location>
        <position position="57"/>
    </location>
</feature>
<evidence type="ECO:0000313" key="8">
    <source>
        <dbReference type="EMBL" id="GAA2374507.1"/>
    </source>
</evidence>
<feature type="domain" description="Response regulatory" evidence="7">
    <location>
        <begin position="6"/>
        <end position="122"/>
    </location>
</feature>
<dbReference type="RefSeq" id="WP_344617620.1">
    <property type="nucleotide sequence ID" value="NZ_BAAARV010000075.1"/>
</dbReference>
<organism evidence="8 9">
    <name type="scientific">Dactylosporangium salmoneum</name>
    <dbReference type="NCBI Taxonomy" id="53361"/>
    <lineage>
        <taxon>Bacteria</taxon>
        <taxon>Bacillati</taxon>
        <taxon>Actinomycetota</taxon>
        <taxon>Actinomycetes</taxon>
        <taxon>Micromonosporales</taxon>
        <taxon>Micromonosporaceae</taxon>
        <taxon>Dactylosporangium</taxon>
    </lineage>
</organism>
<dbReference type="InterPro" id="IPR058245">
    <property type="entry name" value="NreC/VraR/RcsB-like_REC"/>
</dbReference>
<protein>
    <submittedName>
        <fullName evidence="8">Response regulator transcription factor</fullName>
    </submittedName>
</protein>
<keyword evidence="3" id="KW-0238">DNA-binding</keyword>